<dbReference type="RefSeq" id="WP_014866235.1">
    <property type="nucleotide sequence ID" value="NC_018227.2"/>
</dbReference>
<dbReference type="KEGG" id="mbg:BN140_0336"/>
<organism evidence="2 3">
    <name type="scientific">Methanoculleus bourgensis (strain ATCC 43281 / DSM 3045 / OCM 15 / MS2)</name>
    <name type="common">Methanogenium bourgense</name>
    <dbReference type="NCBI Taxonomy" id="1201294"/>
    <lineage>
        <taxon>Archaea</taxon>
        <taxon>Methanobacteriati</taxon>
        <taxon>Methanobacteriota</taxon>
        <taxon>Stenosarchaea group</taxon>
        <taxon>Methanomicrobia</taxon>
        <taxon>Methanomicrobiales</taxon>
        <taxon>Methanomicrobiaceae</taxon>
        <taxon>Methanoculleus</taxon>
    </lineage>
</organism>
<feature type="transmembrane region" description="Helical" evidence="1">
    <location>
        <begin position="56"/>
        <end position="76"/>
    </location>
</feature>
<keyword evidence="1" id="KW-0812">Transmembrane</keyword>
<evidence type="ECO:0000313" key="2">
    <source>
        <dbReference type="EMBL" id="CCJ35258.1"/>
    </source>
</evidence>
<feature type="transmembrane region" description="Helical" evidence="1">
    <location>
        <begin position="88"/>
        <end position="110"/>
    </location>
</feature>
<reference evidence="3" key="1">
    <citation type="journal article" date="2012" name="J. Bacteriol.">
        <title>Complete genome sequence of the hydrogenotrophic, methanogenic archaeon Methanoculleus bourgensis strain MS2T, isolated from a sewage sludge digester.</title>
        <authorList>
            <person name="Maus I."/>
            <person name="Wibberg D."/>
            <person name="Stantscheff R."/>
            <person name="Eikmeyer F.G."/>
            <person name="Seffner A."/>
            <person name="Boelter J."/>
            <person name="Szczepanowski R."/>
            <person name="Blom J."/>
            <person name="Jaenicke S."/>
            <person name="Konig H."/>
            <person name="Puhler A."/>
            <person name="Schluter A."/>
        </authorList>
    </citation>
    <scope>NUCLEOTIDE SEQUENCE [LARGE SCALE GENOMIC DNA]</scope>
    <source>
        <strain evidence="3">ATCC 43281 / DSM 3045 / OCM 15 / MS2</strain>
    </source>
</reference>
<dbReference type="AlphaFoldDB" id="I7J7B9"/>
<accession>I7J7B9</accession>
<dbReference type="Proteomes" id="UP000009007">
    <property type="component" value="Chromosome I"/>
</dbReference>
<name>I7J7B9_METBM</name>
<dbReference type="HOGENOM" id="CLU_1850517_0_0_2"/>
<dbReference type="PATRIC" id="fig|1201294.9.peg.363"/>
<proteinExistence type="predicted"/>
<feature type="transmembrane region" description="Helical" evidence="1">
    <location>
        <begin position="122"/>
        <end position="140"/>
    </location>
</feature>
<gene>
    <name evidence="2" type="ordered locus">BN140_0336</name>
</gene>
<keyword evidence="3" id="KW-1185">Reference proteome</keyword>
<feature type="transmembrane region" description="Helical" evidence="1">
    <location>
        <begin position="12"/>
        <end position="36"/>
    </location>
</feature>
<evidence type="ECO:0000256" key="1">
    <source>
        <dbReference type="SAM" id="Phobius"/>
    </source>
</evidence>
<evidence type="ECO:0000313" key="3">
    <source>
        <dbReference type="Proteomes" id="UP000009007"/>
    </source>
</evidence>
<keyword evidence="1" id="KW-1133">Transmembrane helix</keyword>
<protein>
    <submittedName>
        <fullName evidence="2">Uncharacterized protein</fullName>
    </submittedName>
</protein>
<dbReference type="BioCyc" id="MBOU1201294:BN140_RS01670-MONOMER"/>
<dbReference type="EMBL" id="HE964772">
    <property type="protein sequence ID" value="CCJ35258.1"/>
    <property type="molecule type" value="Genomic_DNA"/>
</dbReference>
<keyword evidence="1" id="KW-0472">Membrane</keyword>
<sequence>MNARKMNARKIIAGGFIGGIALFIVNFVISALVMLVAPYDALTLGGMRPADDPLMLFFFVYPFVLSFAAAVVFDLVKDALQGPSSSKGMTFGAMLFLIYTVPGVFITFTSMNYPTGFYLEDLLFGAIGFPLIGAIYAMIWEYL</sequence>
<dbReference type="GeneID" id="13353822"/>